<evidence type="ECO:0000313" key="1">
    <source>
        <dbReference type="EMBL" id="KAJ7954659.1"/>
    </source>
</evidence>
<comment type="caution">
    <text evidence="1">The sequence shown here is derived from an EMBL/GenBank/DDBJ whole genome shotgun (WGS) entry which is preliminary data.</text>
</comment>
<keyword evidence="1" id="KW-0689">Ribosomal protein</keyword>
<dbReference type="EMBL" id="JARAOO010000009">
    <property type="protein sequence ID" value="KAJ7954659.1"/>
    <property type="molecule type" value="Genomic_DNA"/>
</dbReference>
<dbReference type="AlphaFoldDB" id="A0AAD7PH39"/>
<accession>A0AAD7PH39</accession>
<dbReference type="Proteomes" id="UP001163823">
    <property type="component" value="Chromosome 9"/>
</dbReference>
<dbReference type="KEGG" id="qsa:O6P43_021374"/>
<dbReference type="EMBL" id="JARAOO010000009">
    <property type="protein sequence ID" value="KAJ7954660.1"/>
    <property type="molecule type" value="Genomic_DNA"/>
</dbReference>
<evidence type="ECO:0000313" key="2">
    <source>
        <dbReference type="Proteomes" id="UP001163823"/>
    </source>
</evidence>
<proteinExistence type="predicted"/>
<name>A0AAD7PH39_QUISA</name>
<organism evidence="1 2">
    <name type="scientific">Quillaja saponaria</name>
    <name type="common">Soap bark tree</name>
    <dbReference type="NCBI Taxonomy" id="32244"/>
    <lineage>
        <taxon>Eukaryota</taxon>
        <taxon>Viridiplantae</taxon>
        <taxon>Streptophyta</taxon>
        <taxon>Embryophyta</taxon>
        <taxon>Tracheophyta</taxon>
        <taxon>Spermatophyta</taxon>
        <taxon>Magnoliopsida</taxon>
        <taxon>eudicotyledons</taxon>
        <taxon>Gunneridae</taxon>
        <taxon>Pentapetalae</taxon>
        <taxon>rosids</taxon>
        <taxon>fabids</taxon>
        <taxon>Fabales</taxon>
        <taxon>Quillajaceae</taxon>
        <taxon>Quillaja</taxon>
    </lineage>
</organism>
<keyword evidence="2" id="KW-1185">Reference proteome</keyword>
<gene>
    <name evidence="1" type="ORF">O6P43_021374</name>
</gene>
<dbReference type="GO" id="GO:0005840">
    <property type="term" value="C:ribosome"/>
    <property type="evidence" value="ECO:0007669"/>
    <property type="project" value="UniProtKB-KW"/>
</dbReference>
<reference evidence="1" key="1">
    <citation type="journal article" date="2023" name="Science">
        <title>Elucidation of the pathway for biosynthesis of saponin adjuvants from the soapbark tree.</title>
        <authorList>
            <person name="Reed J."/>
            <person name="Orme A."/>
            <person name="El-Demerdash A."/>
            <person name="Owen C."/>
            <person name="Martin L.B.B."/>
            <person name="Misra R.C."/>
            <person name="Kikuchi S."/>
            <person name="Rejzek M."/>
            <person name="Martin A.C."/>
            <person name="Harkess A."/>
            <person name="Leebens-Mack J."/>
            <person name="Louveau T."/>
            <person name="Stephenson M.J."/>
            <person name="Osbourn A."/>
        </authorList>
    </citation>
    <scope>NUCLEOTIDE SEQUENCE</scope>
    <source>
        <strain evidence="1">S10</strain>
    </source>
</reference>
<protein>
    <submittedName>
        <fullName evidence="1">Ribosomal protein L14p/L23e family protein</fullName>
    </submittedName>
</protein>
<keyword evidence="1" id="KW-0687">Ribonucleoprotein</keyword>
<sequence>MMMATVKKGKPDLRKKVLPACYCKTAPSHGAERMESSFTLKDLLLLGQLEKSVLICGLGLQVQRMLLFEGSNSFFGLSVFLVISQKR</sequence>